<dbReference type="Gene3D" id="3.90.20.10">
    <property type="match status" value="2"/>
</dbReference>
<dbReference type="Proteomes" id="UP001500064">
    <property type="component" value="Unassembled WGS sequence"/>
</dbReference>
<evidence type="ECO:0008006" key="3">
    <source>
        <dbReference type="Google" id="ProtNLM"/>
    </source>
</evidence>
<name>A0ABN2H4V1_9ACTN</name>
<protein>
    <recommendedName>
        <fullName evidence="3">Chromosome partition protein Smc</fullName>
    </recommendedName>
</protein>
<evidence type="ECO:0000313" key="1">
    <source>
        <dbReference type="EMBL" id="GAA1681482.1"/>
    </source>
</evidence>
<organism evidence="1 2">
    <name type="scientific">Nonomuraea maheshkhaliensis</name>
    <dbReference type="NCBI Taxonomy" id="419590"/>
    <lineage>
        <taxon>Bacteria</taxon>
        <taxon>Bacillati</taxon>
        <taxon>Actinomycetota</taxon>
        <taxon>Actinomycetes</taxon>
        <taxon>Streptosporangiales</taxon>
        <taxon>Streptosporangiaceae</taxon>
        <taxon>Nonomuraea</taxon>
    </lineage>
</organism>
<reference evidence="1 2" key="1">
    <citation type="journal article" date="2019" name="Int. J. Syst. Evol. Microbiol.">
        <title>The Global Catalogue of Microorganisms (GCM) 10K type strain sequencing project: providing services to taxonomists for standard genome sequencing and annotation.</title>
        <authorList>
            <consortium name="The Broad Institute Genomics Platform"/>
            <consortium name="The Broad Institute Genome Sequencing Center for Infectious Disease"/>
            <person name="Wu L."/>
            <person name="Ma J."/>
        </authorList>
    </citation>
    <scope>NUCLEOTIDE SEQUENCE [LARGE SCALE GENOMIC DNA]</scope>
    <source>
        <strain evidence="1 2">JCM 13929</strain>
    </source>
</reference>
<keyword evidence="2" id="KW-1185">Reference proteome</keyword>
<comment type="caution">
    <text evidence="1">The sequence shown here is derived from an EMBL/GenBank/DDBJ whole genome shotgun (WGS) entry which is preliminary data.</text>
</comment>
<dbReference type="RefSeq" id="WP_346113393.1">
    <property type="nucleotide sequence ID" value="NZ_BAAAMU010000125.1"/>
</dbReference>
<dbReference type="SUPFAM" id="SSF57997">
    <property type="entry name" value="Tropomyosin"/>
    <property type="match status" value="1"/>
</dbReference>
<accession>A0ABN2H4V1</accession>
<evidence type="ECO:0000313" key="2">
    <source>
        <dbReference type="Proteomes" id="UP001500064"/>
    </source>
</evidence>
<dbReference type="EMBL" id="BAAAMU010000125">
    <property type="protein sequence ID" value="GAA1681482.1"/>
    <property type="molecule type" value="Genomic_DNA"/>
</dbReference>
<proteinExistence type="predicted"/>
<sequence length="193" mass="22537">MLDCEERHLRLETRLKALEDATVSGVPGQSIATRFWTHYGRISIVAQNINEKIEREVGTLRTEMKAGFAAVEQRFEQVDQRFEQVDQRFEQVDQRFEQVDQRFEQVDQRFEQVDERLGKLDHRVSLLGTEINMLRSTAHEMSDGIAKINKDSARRDLRIDKIEKQLATHDERFNSIEALLIRIDAKLTGDQPN</sequence>
<gene>
    <name evidence="1" type="ORF">GCM10009733_092710</name>
</gene>